<dbReference type="Proteomes" id="UP000269721">
    <property type="component" value="Unassembled WGS sequence"/>
</dbReference>
<feature type="region of interest" description="Disordered" evidence="1">
    <location>
        <begin position="771"/>
        <end position="790"/>
    </location>
</feature>
<feature type="region of interest" description="Disordered" evidence="1">
    <location>
        <begin position="1"/>
        <end position="40"/>
    </location>
</feature>
<reference evidence="4" key="1">
    <citation type="journal article" date="2018" name="Nat. Microbiol.">
        <title>Leveraging single-cell genomics to expand the fungal tree of life.</title>
        <authorList>
            <person name="Ahrendt S.R."/>
            <person name="Quandt C.A."/>
            <person name="Ciobanu D."/>
            <person name="Clum A."/>
            <person name="Salamov A."/>
            <person name="Andreopoulos B."/>
            <person name="Cheng J.F."/>
            <person name="Woyke T."/>
            <person name="Pelin A."/>
            <person name="Henrissat B."/>
            <person name="Reynolds N.K."/>
            <person name="Benny G.L."/>
            <person name="Smith M.E."/>
            <person name="James T.Y."/>
            <person name="Grigoriev I.V."/>
        </authorList>
    </citation>
    <scope>NUCLEOTIDE SEQUENCE [LARGE SCALE GENOMIC DNA]</scope>
</reference>
<proteinExistence type="predicted"/>
<feature type="transmembrane region" description="Helical" evidence="2">
    <location>
        <begin position="519"/>
        <end position="540"/>
    </location>
</feature>
<accession>A0A4P9WAI0</accession>
<evidence type="ECO:0000313" key="4">
    <source>
        <dbReference type="Proteomes" id="UP000269721"/>
    </source>
</evidence>
<evidence type="ECO:0000256" key="1">
    <source>
        <dbReference type="SAM" id="MobiDB-lite"/>
    </source>
</evidence>
<evidence type="ECO:0000313" key="3">
    <source>
        <dbReference type="EMBL" id="RKO88158.1"/>
    </source>
</evidence>
<keyword evidence="2" id="KW-0812">Transmembrane</keyword>
<gene>
    <name evidence="3" type="ORF">BDK51DRAFT_45387</name>
</gene>
<feature type="compositionally biased region" description="Polar residues" evidence="1">
    <location>
        <begin position="155"/>
        <end position="182"/>
    </location>
</feature>
<feature type="transmembrane region" description="Helical" evidence="2">
    <location>
        <begin position="547"/>
        <end position="570"/>
    </location>
</feature>
<keyword evidence="4" id="KW-1185">Reference proteome</keyword>
<feature type="region of interest" description="Disordered" evidence="1">
    <location>
        <begin position="1014"/>
        <end position="1040"/>
    </location>
</feature>
<protein>
    <submittedName>
        <fullName evidence="3">Uncharacterized protein</fullName>
    </submittedName>
</protein>
<keyword evidence="2" id="KW-1133">Transmembrane helix</keyword>
<keyword evidence="2" id="KW-0472">Membrane</keyword>
<dbReference type="EMBL" id="KZ996905">
    <property type="protein sequence ID" value="RKO88158.1"/>
    <property type="molecule type" value="Genomic_DNA"/>
</dbReference>
<organism evidence="3 4">
    <name type="scientific">Blyttiomyces helicus</name>
    <dbReference type="NCBI Taxonomy" id="388810"/>
    <lineage>
        <taxon>Eukaryota</taxon>
        <taxon>Fungi</taxon>
        <taxon>Fungi incertae sedis</taxon>
        <taxon>Chytridiomycota</taxon>
        <taxon>Chytridiomycota incertae sedis</taxon>
        <taxon>Chytridiomycetes</taxon>
        <taxon>Chytridiomycetes incertae sedis</taxon>
        <taxon>Blyttiomyces</taxon>
    </lineage>
</organism>
<dbReference type="AlphaFoldDB" id="A0A4P9WAI0"/>
<evidence type="ECO:0000256" key="2">
    <source>
        <dbReference type="SAM" id="Phobius"/>
    </source>
</evidence>
<feature type="region of interest" description="Disordered" evidence="1">
    <location>
        <begin position="140"/>
        <end position="222"/>
    </location>
</feature>
<name>A0A4P9WAI0_9FUNG</name>
<sequence>MNFDAPALASPFARERGAGSGAARRPLGSDSVGDPEVDAGAIAAPEPDNFKIEEEEALRRLRRRYWLSCGSRGCISSDLLFVCHGGNAVAASVIKLRTWAHGADWPRTGPNTCLVVVRLDVRQCDLAGSIDMHRTVALTDGSGSASHRDFHSREVSNVQTSETTNTSNASHNEPTPVSQLPQISPAPPHSPFGLEQRRGAPPEPASTHDQTAPPPALRQRPRLDEFREELCRWRKPLELPKPRLPLRFLLGEVWRAGYLHYYDAIAGIPRGLQCAGPRAGDSRGVRTCVGLHDAGEEVHLHGPDGRRQNRSTPVRIFQGKLPGERRVRVGDEKTPALALREHAADRGFFSEVGDVVVEGFHVVFDDGEVVLDDGEAVCDLVGVLIRDVDRRTQGGGHQKISQRTHLFNNIFSALLPGIHATLLSNALTDVLIDALGDTLPALPANVLVNTLPNLPALLIKPASERPRVDALAAVVANDLATVVGSALAVVLADAHAAVLANVNVFPPDVLAADVLAADVLAADVLTVVLAYALAAVLANVNVFPPDVLADVLTAYVLAVVLAVVLADVLANVNVFPPDVLAVEVLAADVLAGDVHVHALPANVDSLQPGFLALGLLALELLDADILPALAGSIMAAQLLANVLLASHVATLHSLKRNPCPCHSCNPLPLPLPLVRAASETSRMGGGQRRRVRARSDGAREGWCRDVFEAGGVVFFEISSVAFPSCSGDRLLTPAKLRPDFGGVDKETAAGFGAADVISLIPEVFLLGESQHKKTMKHDEGGRGRGTPSPTAVDRRVSVICIPSLPYLVSHAILPLPPATNASGYATVCSAYQRTQCLRAHECPFAHICVLCTGLLPVTACERDRNVCLERPQIFRQNANLLGHCQSTCHREHRCLRCGSRSHDLLIRPVRPLGGAEFCFAWNGSGAYRLPDYPPASVAGTRTRPSFARKTSKITCTNMRAETLTPVRRPPAPHPDYFARPWPRRSLVEFTSLESGMSAGGSRAIGTISSGRYRSPATVGPTTWTSGGVTHKMDSFNEAPT</sequence>